<keyword evidence="4" id="KW-0472">Membrane</keyword>
<feature type="coiled-coil region" evidence="6">
    <location>
        <begin position="1266"/>
        <end position="1303"/>
    </location>
</feature>
<feature type="non-terminal residue" evidence="9">
    <location>
        <position position="1"/>
    </location>
</feature>
<dbReference type="InterPro" id="IPR002017">
    <property type="entry name" value="Spectrin_repeat"/>
</dbReference>
<name>A0A6S7GF40_PARCT</name>
<keyword evidence="5" id="KW-0539">Nucleus</keyword>
<feature type="region of interest" description="Disordered" evidence="7">
    <location>
        <begin position="161"/>
        <end position="197"/>
    </location>
</feature>
<dbReference type="CDD" id="cd00176">
    <property type="entry name" value="SPEC"/>
    <property type="match status" value="2"/>
</dbReference>
<evidence type="ECO:0000256" key="1">
    <source>
        <dbReference type="ARBA" id="ARBA00004126"/>
    </source>
</evidence>
<dbReference type="PANTHER" id="PTHR14514:SF7">
    <property type="entry name" value="KASH DOMAIN-CONTAINING PROTEIN"/>
    <property type="match status" value="1"/>
</dbReference>
<evidence type="ECO:0000256" key="5">
    <source>
        <dbReference type="ARBA" id="ARBA00023242"/>
    </source>
</evidence>
<keyword evidence="2" id="KW-0597">Phosphoprotein</keyword>
<dbReference type="Proteomes" id="UP001152795">
    <property type="component" value="Unassembled WGS sequence"/>
</dbReference>
<dbReference type="SMART" id="SM00150">
    <property type="entry name" value="SPEC"/>
    <property type="match status" value="4"/>
</dbReference>
<evidence type="ECO:0000256" key="3">
    <source>
        <dbReference type="ARBA" id="ARBA00022737"/>
    </source>
</evidence>
<dbReference type="SUPFAM" id="SSF46966">
    <property type="entry name" value="Spectrin repeat"/>
    <property type="match status" value="5"/>
</dbReference>
<evidence type="ECO:0000259" key="8">
    <source>
        <dbReference type="Pfam" id="PF25034"/>
    </source>
</evidence>
<dbReference type="InterPro" id="IPR057057">
    <property type="entry name" value="Spectrin_SYNE1"/>
</dbReference>
<evidence type="ECO:0000313" key="10">
    <source>
        <dbReference type="Proteomes" id="UP001152795"/>
    </source>
</evidence>
<dbReference type="OrthoDB" id="6016097at2759"/>
<keyword evidence="6" id="KW-0175">Coiled coil</keyword>
<feature type="coiled-coil region" evidence="6">
    <location>
        <begin position="571"/>
        <end position="617"/>
    </location>
</feature>
<comment type="caution">
    <text evidence="9">The sequence shown here is derived from an EMBL/GenBank/DDBJ whole genome shotgun (WGS) entry which is preliminary data.</text>
</comment>
<proteinExistence type="predicted"/>
<feature type="compositionally biased region" description="Low complexity" evidence="7">
    <location>
        <begin position="41"/>
        <end position="56"/>
    </location>
</feature>
<comment type="subcellular location">
    <subcellularLocation>
        <location evidence="1">Nucleus membrane</location>
    </subcellularLocation>
</comment>
<evidence type="ECO:0000256" key="6">
    <source>
        <dbReference type="SAM" id="Coils"/>
    </source>
</evidence>
<reference evidence="9" key="1">
    <citation type="submission" date="2020-04" db="EMBL/GenBank/DDBJ databases">
        <authorList>
            <person name="Alioto T."/>
            <person name="Alioto T."/>
            <person name="Gomez Garrido J."/>
        </authorList>
    </citation>
    <scope>NUCLEOTIDE SEQUENCE</scope>
    <source>
        <strain evidence="9">A484AB</strain>
    </source>
</reference>
<protein>
    <submittedName>
        <fullName evidence="9">Dystrophin-like isoform X2</fullName>
    </submittedName>
</protein>
<keyword evidence="10" id="KW-1185">Reference proteome</keyword>
<keyword evidence="3" id="KW-0677">Repeat</keyword>
<dbReference type="Gene3D" id="1.20.58.60">
    <property type="match status" value="3"/>
</dbReference>
<feature type="domain" description="Nesprin-1 spectrin repeats region" evidence="8">
    <location>
        <begin position="438"/>
        <end position="620"/>
    </location>
</feature>
<accession>A0A6S7GF40</accession>
<dbReference type="Pfam" id="PF25034">
    <property type="entry name" value="Spectrin_SYNE1"/>
    <property type="match status" value="1"/>
</dbReference>
<dbReference type="EMBL" id="CACRXK020001691">
    <property type="protein sequence ID" value="CAB3990608.1"/>
    <property type="molecule type" value="Genomic_DNA"/>
</dbReference>
<evidence type="ECO:0000256" key="2">
    <source>
        <dbReference type="ARBA" id="ARBA00022553"/>
    </source>
</evidence>
<sequence>MAEKYAPNPKDSLAESKVLAQNAMEVSNPLVEARKSCINPSQNAKRNKSNSSSSVGKKPKLSTEAPVQSVKRKTKTQQDISPKKPNIGTNEPSKTQSLPTKKASTSMQSKDLSMNQGNLRPNIRKQTKRTRPLSTEISLSSTSPAVLRNQAGKMAKVKGSSLRHSWHGMPSGLRSTHGSVDPRRTPQRQQKAKFVRKGVAKTLRDYEDEDFHSEDETEILDLFPNETRILFDGLTLWLEMAEKRLDLMERDFDEGSTSDDERLVQRTKKTFQVFKEETRLQEFKLTMIRQTCDTAIGIPGEDYRIAIRKWEVIKRKVTIHEQRLTLMSQGGGNLSRLYYWLNEAEALLESYEDVQENDGITSLKCRMERHKDFFQILDEKRHVVQELRQHGTDGNTNVGEGVIWDVTQRFQTVEKSSQTAADKLSMEYYRNKVGQCLELCQEQLLDDNLKFTSQLQAEDAFNQHLKFFHDKKYIKKLSAYCKKLKDAVEKCRAAMSEEEQNNINQYLQNVSKQFEEILQRMQADEQKLEHIHRCWSEYNHAVELSQPWLVEAERLLKQGEIERCKDYFMDLEDAQHDVTKATDAIKFLKRHSCGTVIVTLEQQVAMLDRRLRRVTRRYTRLVKSKHRDPKLEKYECCVDEMMDWLDQSELAVNDEVDIERLERLQQQVCTCEALLDELNNHVDGVETINEVGKTLMHDKNIASSIKGTILNVNRRFDKLKTTLPQKHKKLKQLQRLVHNVTSGLDETGTWAEQTAKLLEKNLLFENFEEVKNLHVQYETQMVDYKKHADKMKAKNNTCSQIENILGEEGLQSYKEEIGRINERWKVVQEHAETQHAKVGHVYVTWERFENALVRLRGISQSSNEDESCLTEGESLCKEILQSKEELCSIVGSEFGAKSVEGNAVCAIEEWKRVSVSQKVQKLDKETENIRDHVLKAFKTACFDFVSQLGSLDENVDLDGIYERTLATVCCQARIDEFDTHMNEENENEIKDEVKEYYEQTRTKWQTVKEQLLGEKANYAKLREDLVGYIEKESDLNGWIGKAEDVCEHIKDIEQDGNTEEVFEAFETVSQELENKTTILEEIACHKSEILAIVEIPFLTDRYQALTERTLSTKNKFEATKKRLPVLKQYFIHRDTSKGLVEWLTEMNALFQEPFNVDSLENLEREIEAHSATKVALQDRSKALEGTVANAKALEEAGTLSETDMKGSVMEDMWNSVQESLSKRTQELEECVCLWTSYEENMLHVMSCLTKGEMLLAEVKSSQGNTKDVLENLLEQVETEKTKLRNTDEVLKNMATTAEKLELKASSSGAAAIETKLNDTTRLHSFLLEEMENYSDFLKDKIEKWDTIRTRIQDLTSWMDSIEEKLEMLKANENLDGHCLSDIK</sequence>
<dbReference type="InterPro" id="IPR018159">
    <property type="entry name" value="Spectrin/alpha-actinin"/>
</dbReference>
<evidence type="ECO:0000256" key="4">
    <source>
        <dbReference type="ARBA" id="ARBA00023136"/>
    </source>
</evidence>
<dbReference type="GO" id="GO:0031965">
    <property type="term" value="C:nuclear membrane"/>
    <property type="evidence" value="ECO:0007669"/>
    <property type="project" value="UniProtKB-SubCell"/>
</dbReference>
<dbReference type="PANTHER" id="PTHR14514">
    <property type="entry name" value="PKA ANCHORING PROTEIN"/>
    <property type="match status" value="1"/>
</dbReference>
<evidence type="ECO:0000256" key="7">
    <source>
        <dbReference type="SAM" id="MobiDB-lite"/>
    </source>
</evidence>
<feature type="compositionally biased region" description="Polar residues" evidence="7">
    <location>
        <begin position="87"/>
        <end position="118"/>
    </location>
</feature>
<feature type="region of interest" description="Disordered" evidence="7">
    <location>
        <begin position="34"/>
        <end position="118"/>
    </location>
</feature>
<gene>
    <name evidence="9" type="ORF">PACLA_8A035062</name>
</gene>
<organism evidence="9 10">
    <name type="scientific">Paramuricea clavata</name>
    <name type="common">Red gorgonian</name>
    <name type="synonym">Violescent sea-whip</name>
    <dbReference type="NCBI Taxonomy" id="317549"/>
    <lineage>
        <taxon>Eukaryota</taxon>
        <taxon>Metazoa</taxon>
        <taxon>Cnidaria</taxon>
        <taxon>Anthozoa</taxon>
        <taxon>Octocorallia</taxon>
        <taxon>Malacalcyonacea</taxon>
        <taxon>Plexauridae</taxon>
        <taxon>Paramuricea</taxon>
    </lineage>
</organism>
<dbReference type="Pfam" id="PF00435">
    <property type="entry name" value="Spectrin"/>
    <property type="match status" value="1"/>
</dbReference>
<evidence type="ECO:0000313" key="9">
    <source>
        <dbReference type="EMBL" id="CAB3990608.1"/>
    </source>
</evidence>
<feature type="coiled-coil region" evidence="6">
    <location>
        <begin position="481"/>
        <end position="527"/>
    </location>
</feature>